<feature type="domain" description="ApeA N-terminal" evidence="2">
    <location>
        <begin position="10"/>
        <end position="255"/>
    </location>
</feature>
<evidence type="ECO:0000313" key="4">
    <source>
        <dbReference type="Proteomes" id="UP001324380"/>
    </source>
</evidence>
<dbReference type="RefSeq" id="WP_321560880.1">
    <property type="nucleotide sequence ID" value="NZ_CP139558.1"/>
</dbReference>
<evidence type="ECO:0000259" key="1">
    <source>
        <dbReference type="Pfam" id="PF18739"/>
    </source>
</evidence>
<keyword evidence="4" id="KW-1185">Reference proteome</keyword>
<evidence type="ECO:0000259" key="2">
    <source>
        <dbReference type="Pfam" id="PF18862"/>
    </source>
</evidence>
<proteinExistence type="predicted"/>
<name>A0ABZ0TJ23_9SPHI</name>
<dbReference type="InterPro" id="IPR041223">
    <property type="entry name" value="ApeA_NTD"/>
</dbReference>
<accession>A0ABZ0TJ23</accession>
<evidence type="ECO:0008006" key="5">
    <source>
        <dbReference type="Google" id="ProtNLM"/>
    </source>
</evidence>
<gene>
    <name evidence="3" type="ORF">SNE25_20560</name>
</gene>
<protein>
    <recommendedName>
        <fullName evidence="5">ApeA N-terminal domain-containing protein</fullName>
    </recommendedName>
</protein>
<feature type="domain" description="Apea-like HEPN" evidence="1">
    <location>
        <begin position="333"/>
        <end position="464"/>
    </location>
</feature>
<dbReference type="Pfam" id="PF18739">
    <property type="entry name" value="HEPN_Apea"/>
    <property type="match status" value="1"/>
</dbReference>
<dbReference type="InterPro" id="IPR041229">
    <property type="entry name" value="HEPN_Apea"/>
</dbReference>
<sequence length="499" mass="58111">MAKNNDHIRKCNGQWSVPDGTAVPGQLTIEYEKGAILLEIYSTIDIEGNNAELLFNSINAVRNYYVDVIWGFAGELGDVTLFQCSWHSSEGVGAGLIINRYRAEFLIRDIHLRKDFRVKAAKFNYPYLGGFFFGFNNLNLLHEIKDLTILGDYYNKEMVVTDNLKLNYGSDIKEFFEDLGSKKRVQVIDEVIFKYNESVQIKDLMIDALNFRHLLEFSYGSRLPIQVKEIEFADLSDEQKLRKRLHSEGENQCYHITNFNLNYAEIVQMGSLNQNEMLFSRWTLSLEELTAVIQRWFKLSNLKNVVDYYLESVNERTGMKSPQTHVKINNLFLNLIQGLEDFYREMLEPQAIKKDRELFDMKKATILKDIQDASLKQWLNNTFKFTRYLSLEDKLQGLVDHCRPALETVFKPLDWTNFPTASKDLRHTLSHGMNKSQHLSADLYLNYYMAKLLLTNCLLQALKISPIFYRATLQTNYLHNELFGQIITRQKAAAKRINE</sequence>
<reference evidence="3 4" key="1">
    <citation type="submission" date="2023-11" db="EMBL/GenBank/DDBJ databases">
        <title>Analysis of the Genomes of Mucilaginibacter gossypii cycad 4 and M. sabulilitoris SNA2: microbes with the potential for plant growth promotion.</title>
        <authorList>
            <person name="Hirsch A.M."/>
            <person name="Humm E."/>
            <person name="Rubbi M."/>
            <person name="Del Vecchio G."/>
            <person name="Ha S.M."/>
            <person name="Pellegrini M."/>
            <person name="Gunsalus R.P."/>
        </authorList>
    </citation>
    <scope>NUCLEOTIDE SEQUENCE [LARGE SCALE GENOMIC DNA]</scope>
    <source>
        <strain evidence="3 4">SNA2</strain>
    </source>
</reference>
<dbReference type="EMBL" id="CP139558">
    <property type="protein sequence ID" value="WPU91714.1"/>
    <property type="molecule type" value="Genomic_DNA"/>
</dbReference>
<organism evidence="3 4">
    <name type="scientific">Mucilaginibacter sabulilitoris</name>
    <dbReference type="NCBI Taxonomy" id="1173583"/>
    <lineage>
        <taxon>Bacteria</taxon>
        <taxon>Pseudomonadati</taxon>
        <taxon>Bacteroidota</taxon>
        <taxon>Sphingobacteriia</taxon>
        <taxon>Sphingobacteriales</taxon>
        <taxon>Sphingobacteriaceae</taxon>
        <taxon>Mucilaginibacter</taxon>
    </lineage>
</organism>
<dbReference type="Pfam" id="PF18862">
    <property type="entry name" value="ApeA_NTD1"/>
    <property type="match status" value="1"/>
</dbReference>
<evidence type="ECO:0000313" key="3">
    <source>
        <dbReference type="EMBL" id="WPU91714.1"/>
    </source>
</evidence>
<dbReference type="Proteomes" id="UP001324380">
    <property type="component" value="Chromosome"/>
</dbReference>